<dbReference type="InterPro" id="IPR051258">
    <property type="entry name" value="Diverse_Substrate_Transporter"/>
</dbReference>
<comment type="subcellular location">
    <subcellularLocation>
        <location evidence="1">Cell membrane</location>
        <topology evidence="1">Multi-pass membrane protein</topology>
    </subcellularLocation>
</comment>
<evidence type="ECO:0000259" key="8">
    <source>
        <dbReference type="Pfam" id="PF00892"/>
    </source>
</evidence>
<accession>A0ABU1PVU6</accession>
<dbReference type="PANTHER" id="PTHR42920:SF5">
    <property type="entry name" value="EAMA DOMAIN-CONTAINING PROTEIN"/>
    <property type="match status" value="1"/>
</dbReference>
<dbReference type="SUPFAM" id="SSF103481">
    <property type="entry name" value="Multidrug resistance efflux transporter EmrE"/>
    <property type="match status" value="2"/>
</dbReference>
<evidence type="ECO:0000256" key="1">
    <source>
        <dbReference type="ARBA" id="ARBA00004651"/>
    </source>
</evidence>
<name>A0ABU1PVU6_9PSEU</name>
<reference evidence="9 10" key="1">
    <citation type="submission" date="2023-07" db="EMBL/GenBank/DDBJ databases">
        <title>Sequencing the genomes of 1000 actinobacteria strains.</title>
        <authorList>
            <person name="Klenk H.-P."/>
        </authorList>
    </citation>
    <scope>NUCLEOTIDE SEQUENCE [LARGE SCALE GENOMIC DNA]</scope>
    <source>
        <strain evidence="9 10">DSM 43749</strain>
    </source>
</reference>
<organism evidence="9 10">
    <name type="scientific">Saccharothrix longispora</name>
    <dbReference type="NCBI Taxonomy" id="33920"/>
    <lineage>
        <taxon>Bacteria</taxon>
        <taxon>Bacillati</taxon>
        <taxon>Actinomycetota</taxon>
        <taxon>Actinomycetes</taxon>
        <taxon>Pseudonocardiales</taxon>
        <taxon>Pseudonocardiaceae</taxon>
        <taxon>Saccharothrix</taxon>
    </lineage>
</organism>
<feature type="transmembrane region" description="Helical" evidence="7">
    <location>
        <begin position="151"/>
        <end position="169"/>
    </location>
</feature>
<feature type="domain" description="EamA" evidence="8">
    <location>
        <begin position="149"/>
        <end position="279"/>
    </location>
</feature>
<keyword evidence="4 7" id="KW-0812">Transmembrane</keyword>
<dbReference type="RefSeq" id="WP_310307798.1">
    <property type="nucleotide sequence ID" value="NZ_BAAAXB010000001.1"/>
</dbReference>
<evidence type="ECO:0000256" key="2">
    <source>
        <dbReference type="ARBA" id="ARBA00007362"/>
    </source>
</evidence>
<feature type="transmembrane region" description="Helical" evidence="7">
    <location>
        <begin position="239"/>
        <end position="260"/>
    </location>
</feature>
<feature type="transmembrane region" description="Helical" evidence="7">
    <location>
        <begin position="95"/>
        <end position="115"/>
    </location>
</feature>
<dbReference type="EMBL" id="JAVDSG010000001">
    <property type="protein sequence ID" value="MDR6594773.1"/>
    <property type="molecule type" value="Genomic_DNA"/>
</dbReference>
<protein>
    <submittedName>
        <fullName evidence="9">Inner membrane transporter RhtA</fullName>
    </submittedName>
</protein>
<feature type="transmembrane region" description="Helical" evidence="7">
    <location>
        <begin position="122"/>
        <end position="139"/>
    </location>
</feature>
<dbReference type="InterPro" id="IPR000620">
    <property type="entry name" value="EamA_dom"/>
</dbReference>
<feature type="transmembrane region" description="Helical" evidence="7">
    <location>
        <begin position="41"/>
        <end position="59"/>
    </location>
</feature>
<proteinExistence type="inferred from homology"/>
<evidence type="ECO:0000256" key="5">
    <source>
        <dbReference type="ARBA" id="ARBA00022989"/>
    </source>
</evidence>
<gene>
    <name evidence="9" type="ORF">J2S66_003157</name>
</gene>
<dbReference type="Proteomes" id="UP001268819">
    <property type="component" value="Unassembled WGS sequence"/>
</dbReference>
<evidence type="ECO:0000256" key="7">
    <source>
        <dbReference type="SAM" id="Phobius"/>
    </source>
</evidence>
<dbReference type="InterPro" id="IPR037185">
    <property type="entry name" value="EmrE-like"/>
</dbReference>
<feature type="transmembrane region" description="Helical" evidence="7">
    <location>
        <begin position="266"/>
        <end position="285"/>
    </location>
</feature>
<comment type="caution">
    <text evidence="9">The sequence shown here is derived from an EMBL/GenBank/DDBJ whole genome shotgun (WGS) entry which is preliminary data.</text>
</comment>
<keyword evidence="3" id="KW-1003">Cell membrane</keyword>
<keyword evidence="10" id="KW-1185">Reference proteome</keyword>
<comment type="similarity">
    <text evidence="2">Belongs to the EamA transporter family.</text>
</comment>
<dbReference type="PANTHER" id="PTHR42920">
    <property type="entry name" value="OS03G0707200 PROTEIN-RELATED"/>
    <property type="match status" value="1"/>
</dbReference>
<feature type="transmembrane region" description="Helical" evidence="7">
    <location>
        <begin position="181"/>
        <end position="203"/>
    </location>
</feature>
<sequence>MTALVPTERRGAAVLMVLGSCTSLQVGAALAARLFPVAGPAGATLLRLALAAAVLCAVVRPKLRGWDRRHWSAAVLFGLSLAGMNGFFYASIARIPLGVAVTVEFLGPLVLAAALSRRARDLAWVGLAAVGVVALGWSGDGAASGLDPLGVVFALVAGVFWAGYILAGARLGAVVPGQGGLVVGLAVAAVVLLPLGAGGAWHAVGDPRLLLVALGTGVLASVIPYTLELAALRRLPRPVFGVLLSLEPVVATLVGVLLLSQHVGPLTVAAVGLVVVASAGSTLSARASKPPAASG</sequence>
<evidence type="ECO:0000313" key="10">
    <source>
        <dbReference type="Proteomes" id="UP001268819"/>
    </source>
</evidence>
<evidence type="ECO:0000256" key="3">
    <source>
        <dbReference type="ARBA" id="ARBA00022475"/>
    </source>
</evidence>
<evidence type="ECO:0000256" key="4">
    <source>
        <dbReference type="ARBA" id="ARBA00022692"/>
    </source>
</evidence>
<feature type="transmembrane region" description="Helical" evidence="7">
    <location>
        <begin position="209"/>
        <end position="227"/>
    </location>
</feature>
<evidence type="ECO:0000256" key="6">
    <source>
        <dbReference type="ARBA" id="ARBA00023136"/>
    </source>
</evidence>
<evidence type="ECO:0000313" key="9">
    <source>
        <dbReference type="EMBL" id="MDR6594773.1"/>
    </source>
</evidence>
<dbReference type="Pfam" id="PF00892">
    <property type="entry name" value="EamA"/>
    <property type="match status" value="1"/>
</dbReference>
<keyword evidence="6 7" id="KW-0472">Membrane</keyword>
<feature type="transmembrane region" description="Helical" evidence="7">
    <location>
        <begin position="71"/>
        <end position="89"/>
    </location>
</feature>
<keyword evidence="5 7" id="KW-1133">Transmembrane helix</keyword>